<dbReference type="PIR" id="S75148">
    <property type="entry name" value="S75148"/>
</dbReference>
<protein>
    <submittedName>
        <fullName evidence="2">Sll1642 protein</fullName>
    </submittedName>
</protein>
<proteinExistence type="predicted"/>
<dbReference type="InParanoid" id="P73041"/>
<gene>
    <name evidence="2" type="ordered locus">sll1642</name>
</gene>
<dbReference type="EnsemblBacteria" id="BAA17062">
    <property type="protein sequence ID" value="BAA17062"/>
    <property type="gene ID" value="BAA17062"/>
</dbReference>
<accession>P73041</accession>
<reference evidence="2 3" key="2">
    <citation type="journal article" date="1996" name="DNA Res.">
        <title>Sequence analysis of the genome of the unicellular cyanobacterium Synechocystis sp. strain PCC6803. II. Sequence determination of the entire genome and assignment of potential protein-coding regions.</title>
        <authorList>
            <person name="Kaneko T."/>
            <person name="Sato S."/>
            <person name="Kotani H."/>
            <person name="Tanaka A."/>
            <person name="Asamizu E."/>
            <person name="Nakamura Y."/>
            <person name="Miyajima N."/>
            <person name="Hirosawa M."/>
            <person name="Sugiura M."/>
            <person name="Sasamoto S."/>
            <person name="Kimura T."/>
            <person name="Hosouchi T."/>
            <person name="Matsuno A."/>
            <person name="Muraki A."/>
            <person name="Nakazaki N."/>
            <person name="Naruo K."/>
            <person name="Okumura S."/>
            <person name="Shimpo S."/>
            <person name="Takeuchi C."/>
            <person name="Wada T."/>
            <person name="Watanabe A."/>
            <person name="Yamada M."/>
            <person name="Yasuda M."/>
            <person name="Tabata S."/>
        </authorList>
    </citation>
    <scope>NUCLEOTIDE SEQUENCE [LARGE SCALE GENOMIC DNA]</scope>
    <source>
        <strain evidence="3">ATCC 27184 / PCC 6803 / Kazusa</strain>
    </source>
</reference>
<dbReference type="Pfam" id="PF26355">
    <property type="entry name" value="HTH_VMAP-M9"/>
    <property type="match status" value="1"/>
</dbReference>
<dbReference type="KEGG" id="syn:sll1642"/>
<feature type="domain" description="vWA-MoxR associated protein N-terminal HTH" evidence="1">
    <location>
        <begin position="2"/>
        <end position="85"/>
    </location>
</feature>
<evidence type="ECO:0000313" key="2">
    <source>
        <dbReference type="EMBL" id="BAA17062.1"/>
    </source>
</evidence>
<dbReference type="EMBL" id="BA000022">
    <property type="protein sequence ID" value="BAA17062.1"/>
    <property type="molecule type" value="Genomic_DNA"/>
</dbReference>
<name>P73041_SYNY3</name>
<sequence length="163" mass="18601">MMDLGECLLFADDMVFQKTGRHLDDIEFGVIEGVLQRKKYADIARDLNCTEGYIKDIGYELWKLFSEIFGEEINKSNIRSSLLRHKFANNVSISGNDNTVGSIDQVSFYVGLDKRSDKSCQNDQFLTRLIEKLLTFGLSHEQIAECLNINLEKLGIKNEPKNT</sequence>
<organism evidence="2 3">
    <name type="scientific">Synechocystis sp. (strain ATCC 27184 / PCC 6803 / Kazusa)</name>
    <dbReference type="NCBI Taxonomy" id="1111708"/>
    <lineage>
        <taxon>Bacteria</taxon>
        <taxon>Bacillati</taxon>
        <taxon>Cyanobacteriota</taxon>
        <taxon>Cyanophyceae</taxon>
        <taxon>Synechococcales</taxon>
        <taxon>Merismopediaceae</taxon>
        <taxon>Synechocystis</taxon>
    </lineage>
</organism>
<dbReference type="IntAct" id="P73041">
    <property type="interactions" value="1"/>
</dbReference>
<dbReference type="eggNOG" id="COG1672">
    <property type="taxonomic scope" value="Bacteria"/>
</dbReference>
<evidence type="ECO:0000259" key="1">
    <source>
        <dbReference type="Pfam" id="PF26355"/>
    </source>
</evidence>
<reference evidence="2 3" key="1">
    <citation type="journal article" date="1995" name="DNA Res.">
        <title>Sequence analysis of the genome of the unicellular cyanobacterium Synechocystis sp. strain PCC6803. I. Sequence features in the 1 Mb region from map positions 64% to 92% of the genome.</title>
        <authorList>
            <person name="Kaneko T."/>
            <person name="Tanaka A."/>
            <person name="Sato S."/>
            <person name="Kotani H."/>
            <person name="Sazuka T."/>
            <person name="Miyajima N."/>
            <person name="Sugiura M."/>
            <person name="Tabata S."/>
        </authorList>
    </citation>
    <scope>NUCLEOTIDE SEQUENCE [LARGE SCALE GENOMIC DNA]</scope>
    <source>
        <strain evidence="3">ATCC 27184 / PCC 6803 / Kazusa</strain>
    </source>
</reference>
<dbReference type="InterPro" id="IPR058651">
    <property type="entry name" value="HTH_VMAP-M9"/>
</dbReference>
<dbReference type="PaxDb" id="1148-1652138"/>
<dbReference type="Proteomes" id="UP000001425">
    <property type="component" value="Chromosome"/>
</dbReference>
<evidence type="ECO:0000313" key="3">
    <source>
        <dbReference type="Proteomes" id="UP000001425"/>
    </source>
</evidence>
<dbReference type="STRING" id="1148.gene:10497923"/>
<dbReference type="AlphaFoldDB" id="P73041"/>
<keyword evidence="3" id="KW-1185">Reference proteome</keyword>